<comment type="caution">
    <text evidence="2">The sequence shown here is derived from an EMBL/GenBank/DDBJ whole genome shotgun (WGS) entry which is preliminary data.</text>
</comment>
<name>A0ABN9VHB9_9DINO</name>
<feature type="region of interest" description="Disordered" evidence="1">
    <location>
        <begin position="220"/>
        <end position="240"/>
    </location>
</feature>
<gene>
    <name evidence="2" type="ORF">PCOR1329_LOCUS57991</name>
</gene>
<protein>
    <recommendedName>
        <fullName evidence="4">ZZ-type domain-containing protein</fullName>
    </recommendedName>
</protein>
<accession>A0ABN9VHB9</accession>
<evidence type="ECO:0008006" key="4">
    <source>
        <dbReference type="Google" id="ProtNLM"/>
    </source>
</evidence>
<proteinExistence type="predicted"/>
<evidence type="ECO:0000313" key="2">
    <source>
        <dbReference type="EMBL" id="CAK0872569.1"/>
    </source>
</evidence>
<evidence type="ECO:0000313" key="3">
    <source>
        <dbReference type="Proteomes" id="UP001189429"/>
    </source>
</evidence>
<reference evidence="2" key="1">
    <citation type="submission" date="2023-10" db="EMBL/GenBank/DDBJ databases">
        <authorList>
            <person name="Chen Y."/>
            <person name="Shah S."/>
            <person name="Dougan E. K."/>
            <person name="Thang M."/>
            <person name="Chan C."/>
        </authorList>
    </citation>
    <scope>NUCLEOTIDE SEQUENCE [LARGE SCALE GENOMIC DNA]</scope>
</reference>
<evidence type="ECO:0000256" key="1">
    <source>
        <dbReference type="SAM" id="MobiDB-lite"/>
    </source>
</evidence>
<sequence>MPHPHEMRRQEAVEALAFDFARAGRPRFQTNKICDNCGTRIYERVYFHCSEGCDIDFCQDCHQKSQEVLDACLSRSGDPDRESMHARLWWVIDTVERIGGFVLHTSAAARGALARELAFEWSTEMFEQLVQAAVDVVNAKVVHVQDVKDGDIKSDERFWHAVGWLQFLYSANSLPCETHKLDEQGTRGPKVEYERFILEGINKCEPISEFKRWQHHQSAKVPGTCSPWSASGPRATSALS</sequence>
<dbReference type="EMBL" id="CAUYUJ010017175">
    <property type="protein sequence ID" value="CAK0872569.1"/>
    <property type="molecule type" value="Genomic_DNA"/>
</dbReference>
<organism evidence="2 3">
    <name type="scientific">Prorocentrum cordatum</name>
    <dbReference type="NCBI Taxonomy" id="2364126"/>
    <lineage>
        <taxon>Eukaryota</taxon>
        <taxon>Sar</taxon>
        <taxon>Alveolata</taxon>
        <taxon>Dinophyceae</taxon>
        <taxon>Prorocentrales</taxon>
        <taxon>Prorocentraceae</taxon>
        <taxon>Prorocentrum</taxon>
    </lineage>
</organism>
<keyword evidence="3" id="KW-1185">Reference proteome</keyword>
<dbReference type="SUPFAM" id="SSF57850">
    <property type="entry name" value="RING/U-box"/>
    <property type="match status" value="1"/>
</dbReference>
<dbReference type="Proteomes" id="UP001189429">
    <property type="component" value="Unassembled WGS sequence"/>
</dbReference>